<feature type="compositionally biased region" description="Low complexity" evidence="7">
    <location>
        <begin position="363"/>
        <end position="394"/>
    </location>
</feature>
<evidence type="ECO:0000256" key="5">
    <source>
        <dbReference type="ARBA" id="ARBA00023295"/>
    </source>
</evidence>
<evidence type="ECO:0000256" key="2">
    <source>
        <dbReference type="ARBA" id="ARBA00005641"/>
    </source>
</evidence>
<evidence type="ECO:0000259" key="8">
    <source>
        <dbReference type="Pfam" id="PF00150"/>
    </source>
</evidence>
<comment type="catalytic activity">
    <reaction evidence="1">
        <text>Endohydrolysis of (1-&gt;4)-beta-D-glucosidic linkages in cellulose, lichenin and cereal beta-D-glucans.</text>
        <dbReference type="EC" id="3.2.1.4"/>
    </reaction>
</comment>
<dbReference type="PANTHER" id="PTHR34142:SF5">
    <property type="entry name" value="CBM1 DOMAIN-CONTAINING PROTEIN"/>
    <property type="match status" value="1"/>
</dbReference>
<dbReference type="Gene3D" id="3.20.20.80">
    <property type="entry name" value="Glycosidases"/>
    <property type="match status" value="1"/>
</dbReference>
<dbReference type="PROSITE" id="PS00659">
    <property type="entry name" value="GLYCOSYL_HYDROL_F5"/>
    <property type="match status" value="1"/>
</dbReference>
<dbReference type="AlphaFoldDB" id="A0A173GN85"/>
<proteinExistence type="inferred from homology"/>
<dbReference type="InterPro" id="IPR017853">
    <property type="entry name" value="GH"/>
</dbReference>
<evidence type="ECO:0000256" key="6">
    <source>
        <dbReference type="RuleBase" id="RU361153"/>
    </source>
</evidence>
<feature type="non-terminal residue" evidence="9">
    <location>
        <position position="433"/>
    </location>
</feature>
<feature type="domain" description="Glycoside hydrolase family 5" evidence="8">
    <location>
        <begin position="76"/>
        <end position="321"/>
    </location>
</feature>
<dbReference type="SUPFAM" id="SSF51445">
    <property type="entry name" value="(Trans)glycosidases"/>
    <property type="match status" value="1"/>
</dbReference>
<dbReference type="InterPro" id="IPR018087">
    <property type="entry name" value="Glyco_hydro_5_CS"/>
</dbReference>
<keyword evidence="5 6" id="KW-0326">Glycosidase</keyword>
<dbReference type="EC" id="3.2.1.4" evidence="3"/>
<dbReference type="GO" id="GO:0008810">
    <property type="term" value="F:cellulase activity"/>
    <property type="evidence" value="ECO:0007669"/>
    <property type="project" value="UniProtKB-EC"/>
</dbReference>
<keyword evidence="4 6" id="KW-0378">Hydrolase</keyword>
<reference evidence="9" key="1">
    <citation type="journal article" date="2016" name="BMC Genomics">
        <title>Genome sequence and comparative analysis of clavicipitaceous insect-pathogenic fungus Aschersonia badia with Metarhizium spp.</title>
        <authorList>
            <person name="Agrawal Y."/>
            <person name="Narwani T."/>
            <person name="Subramanian S."/>
        </authorList>
    </citation>
    <scope>NUCLEOTIDE SEQUENCE</scope>
    <source>
        <strain evidence="9">MTCC 10142</strain>
    </source>
</reference>
<dbReference type="GO" id="GO:0009251">
    <property type="term" value="P:glucan catabolic process"/>
    <property type="evidence" value="ECO:0007669"/>
    <property type="project" value="TreeGrafter"/>
</dbReference>
<dbReference type="InterPro" id="IPR001547">
    <property type="entry name" value="Glyco_hydro_5"/>
</dbReference>
<evidence type="ECO:0000256" key="4">
    <source>
        <dbReference type="ARBA" id="ARBA00022801"/>
    </source>
</evidence>
<protein>
    <recommendedName>
        <fullName evidence="3">cellulase</fullName>
        <ecNumber evidence="3">3.2.1.4</ecNumber>
    </recommendedName>
</protein>
<evidence type="ECO:0000313" key="9">
    <source>
        <dbReference type="EMBL" id="ANH56493.1"/>
    </source>
</evidence>
<evidence type="ECO:0000256" key="3">
    <source>
        <dbReference type="ARBA" id="ARBA00012601"/>
    </source>
</evidence>
<sequence>MLGLLVLSRGVLAKLKYLGVAMAGIDFGCDIDVRRNPFLALNFCHQGNHQVADEKSQGSCPTSHVQVPLASLGGADSAAYMSHFVDDDGMNVFRLRQSRPSGSLDKTNWGNYDKLVQACLKTGAYCMLDLHNFARYDGAIIGQGPAGLANDVFAGFWKQVATQYAGEDKVIFGLMNEPHDLDINLWAKTCQAAVTAIRSAGAKSQVILLPGTGFASAATYVSSGSAEALAAITNPDGSTDNLMLDLHKYLDINNSGTHAECTTNNVDGLRTITEWLRRNKRLGFVSETGASTGPSCMTDFCEQNDFIAKNDDVLVGFVGWASGGFDPTYMLSLTPTKSGDTWDDNDLMKKCILAPFGKVAQATKSSSSTETSSTSTTSSPTASTTSTSSAATATPDKKVKGNSSSRGPGESQAVVSSLLFVLAGLAPLCLYLH</sequence>
<organism evidence="9">
    <name type="scientific">Hypocrella siamensis</name>
    <dbReference type="NCBI Taxonomy" id="696354"/>
    <lineage>
        <taxon>Eukaryota</taxon>
        <taxon>Fungi</taxon>
        <taxon>Dikarya</taxon>
        <taxon>Ascomycota</taxon>
        <taxon>Pezizomycotina</taxon>
        <taxon>Sordariomycetes</taxon>
        <taxon>Hypocreomycetidae</taxon>
        <taxon>Hypocreales</taxon>
        <taxon>Clavicipitaceae</taxon>
        <taxon>Hypocrella</taxon>
    </lineage>
</organism>
<feature type="region of interest" description="Disordered" evidence="7">
    <location>
        <begin position="363"/>
        <end position="409"/>
    </location>
</feature>
<name>A0A173GN85_9HYPO</name>
<dbReference type="PANTHER" id="PTHR34142">
    <property type="entry name" value="ENDO-BETA-1,4-GLUCANASE A"/>
    <property type="match status" value="1"/>
</dbReference>
<dbReference type="Pfam" id="PF00150">
    <property type="entry name" value="Cellulase"/>
    <property type="match status" value="1"/>
</dbReference>
<comment type="similarity">
    <text evidence="2 6">Belongs to the glycosyl hydrolase 5 (cellulase A) family.</text>
</comment>
<evidence type="ECO:0000256" key="7">
    <source>
        <dbReference type="SAM" id="MobiDB-lite"/>
    </source>
</evidence>
<evidence type="ECO:0000256" key="1">
    <source>
        <dbReference type="ARBA" id="ARBA00000966"/>
    </source>
</evidence>
<dbReference type="EMBL" id="KU202583">
    <property type="protein sequence ID" value="ANH56493.1"/>
    <property type="molecule type" value="Genomic_DNA"/>
</dbReference>
<accession>A0A173GN85</accession>